<organism evidence="1 2">
    <name type="scientific">Paracidovorax anthurii</name>
    <dbReference type="NCBI Taxonomy" id="78229"/>
    <lineage>
        <taxon>Bacteria</taxon>
        <taxon>Pseudomonadati</taxon>
        <taxon>Pseudomonadota</taxon>
        <taxon>Betaproteobacteria</taxon>
        <taxon>Burkholderiales</taxon>
        <taxon>Comamonadaceae</taxon>
        <taxon>Paracidovorax</taxon>
    </lineage>
</organism>
<keyword evidence="2" id="KW-1185">Reference proteome</keyword>
<dbReference type="Proteomes" id="UP000248856">
    <property type="component" value="Unassembled WGS sequence"/>
</dbReference>
<comment type="caution">
    <text evidence="1">The sequence shown here is derived from an EMBL/GenBank/DDBJ whole genome shotgun (WGS) entry which is preliminary data.</text>
</comment>
<protein>
    <submittedName>
        <fullName evidence="1">Uncharacterized protein</fullName>
    </submittedName>
</protein>
<dbReference type="EMBL" id="QLTA01000126">
    <property type="protein sequence ID" value="RAR70088.1"/>
    <property type="molecule type" value="Genomic_DNA"/>
</dbReference>
<gene>
    <name evidence="1" type="ORF">AX018_11261</name>
</gene>
<evidence type="ECO:0000313" key="2">
    <source>
        <dbReference type="Proteomes" id="UP000248856"/>
    </source>
</evidence>
<reference evidence="1 2" key="1">
    <citation type="submission" date="2018-06" db="EMBL/GenBank/DDBJ databases">
        <title>Genomic Encyclopedia of Archaeal and Bacterial Type Strains, Phase II (KMG-II): from individual species to whole genera.</title>
        <authorList>
            <person name="Goeker M."/>
        </authorList>
    </citation>
    <scope>NUCLEOTIDE SEQUENCE [LARGE SCALE GENOMIC DNA]</scope>
    <source>
        <strain evidence="1 2">CFPB 3232</strain>
    </source>
</reference>
<dbReference type="AlphaFoldDB" id="A0A328Y7S2"/>
<evidence type="ECO:0000313" key="1">
    <source>
        <dbReference type="EMBL" id="RAR70088.1"/>
    </source>
</evidence>
<proteinExistence type="predicted"/>
<sequence length="247" mass="27939">MQRASGLSGGALERSYIADTTPHRLARGARKPDAFLRYLKGEQVPWGTAAVRSPVRWALEHHSAFVRTFQSPLFELLQLGDDRDALINFSRDLYAQGRVSVELIHRSMGKSKLAAKRKIYVSLWSNPKDVLAVRHTAEPDALCLILIALKANAGRNHEHQCLTVCAEWLQSWVEQIGPHENLVMLMLQTLAERLPECKPLVENNAWRTLRVDLADPCFSPSFEETMREALIKSLLTPPIAKRERKSL</sequence>
<name>A0A328Y7S2_9BURK</name>
<accession>A0A328Y7S2</accession>